<dbReference type="HOGENOM" id="CLU_989996_0_0_4"/>
<evidence type="ECO:0008006" key="3">
    <source>
        <dbReference type="Google" id="ProtNLM"/>
    </source>
</evidence>
<reference evidence="1 2" key="1">
    <citation type="journal article" date="2015" name="Genome Announc.">
        <title>Complete Genome Sequence of a Novel Bacterium within the Family Rhodocyclaceae That Degrades Polycyclic Aromatic Hydrocarbons.</title>
        <authorList>
            <person name="Singleton D.R."/>
            <person name="Dickey A.N."/>
            <person name="Scholl E.H."/>
            <person name="Wright F.A."/>
            <person name="Aitken M.D."/>
        </authorList>
    </citation>
    <scope>NUCLEOTIDE SEQUENCE [LARGE SCALE GENOMIC DNA]</scope>
    <source>
        <strain evidence="2">PG1-Ca6</strain>
    </source>
</reference>
<protein>
    <recommendedName>
        <fullName evidence="3">Sulfotransferase</fullName>
    </recommendedName>
</protein>
<dbReference type="AlphaFoldDB" id="A0A0C5JA25"/>
<organism evidence="1 2">
    <name type="scientific">Rugosibacter aromaticivorans</name>
    <dbReference type="NCBI Taxonomy" id="1565605"/>
    <lineage>
        <taxon>Bacteria</taxon>
        <taxon>Pseudomonadati</taxon>
        <taxon>Pseudomonadota</taxon>
        <taxon>Betaproteobacteria</taxon>
        <taxon>Nitrosomonadales</taxon>
        <taxon>Sterolibacteriaceae</taxon>
        <taxon>Rugosibacter</taxon>
    </lineage>
</organism>
<keyword evidence="2" id="KW-1185">Reference proteome</keyword>
<dbReference type="Gene3D" id="3.40.50.300">
    <property type="entry name" value="P-loop containing nucleotide triphosphate hydrolases"/>
    <property type="match status" value="1"/>
</dbReference>
<name>A0A0C5JA25_9PROT</name>
<proteinExistence type="predicted"/>
<dbReference type="STRING" id="1565605.PG1C_08930"/>
<evidence type="ECO:0000313" key="2">
    <source>
        <dbReference type="Proteomes" id="UP000061603"/>
    </source>
</evidence>
<dbReference type="RefSeq" id="WP_202634489.1">
    <property type="nucleotide sequence ID" value="NZ_CP010554.1"/>
</dbReference>
<accession>A0A0C5JA25</accession>
<evidence type="ECO:0000313" key="1">
    <source>
        <dbReference type="EMBL" id="AJP48539.1"/>
    </source>
</evidence>
<gene>
    <name evidence="1" type="ORF">PG1C_08930</name>
</gene>
<sequence length="281" mass="32726">MKEKIKVLVIGAPRSGTTLLAGLLSVDKQASPMLPECTYITQIIQHFHNLLHYSDPQRFAAYAIDKPTLVGMYRGMVDSMLKTVQSHFNEIDYRYLILKDPELTQLIELIPCFFGEDSKTVCVVRDPRAVIASMLEVESKKKKDLWSGWIKTPSWVTASELVNQMFHTRKLIADFFLYYWRVQESQLYKRGAVHIVRYEKIVSRDEDEFKRLEEYLGFTVSREGFGKVHFDFDRTDPTYSAGYGRGIQTPSSDFRKNLTHRQIKKIEEVFSGLNVVYGWWK</sequence>
<dbReference type="KEGG" id="rbu:PG1C_08930"/>
<dbReference type="Proteomes" id="UP000061603">
    <property type="component" value="Chromosome"/>
</dbReference>
<dbReference type="InterPro" id="IPR027417">
    <property type="entry name" value="P-loop_NTPase"/>
</dbReference>
<dbReference type="SUPFAM" id="SSF52540">
    <property type="entry name" value="P-loop containing nucleoside triphosphate hydrolases"/>
    <property type="match status" value="1"/>
</dbReference>
<dbReference type="Pfam" id="PF13469">
    <property type="entry name" value="Sulfotransfer_3"/>
    <property type="match status" value="1"/>
</dbReference>
<dbReference type="EMBL" id="CP010554">
    <property type="protein sequence ID" value="AJP48539.1"/>
    <property type="molecule type" value="Genomic_DNA"/>
</dbReference>